<protein>
    <submittedName>
        <fullName evidence="1">Kinase</fullName>
    </submittedName>
</protein>
<sequence>MESSEDGPAKVEPPDPDVLETDPTCRYIRYKDVIGKGAFKTVYKAFDEVNGLEVAWSQVRIDDVLQSPEDLERLYSEVHLLKSLKHNNIIRFYNSWIDDSNKTVNIITELFTSGSLRQYRKKHKKIDMKAVKSWARQILSGLHYLHGHDPPIIHRDLKCDNIFINGNQGEVKIGDLGLATVMEQANAKSVIGTPEFMAPELYDENYNELADIYSFGMCMLEMVTFEYPYSECRNSAQIYKKVSSGIKPASLSKVKDPEVKKFIDKCLVPASQRLSAKELLMDSFLQVNGTVKNRPLPLPDIVMPKMGAFGDRCLMSEGPATARNRHPSMDFDHDTELPVITSFDNSVDGDSYSQSFEVRRSKRGNFFLLKGERNDEYSVSLILRIADHGGRLRNIHFLFYLDSDTAFSVSSEMVEQLELADQNVTFIAELIDLLLLNLITGWRPCVPVDHLVPQSRVQSPRDHKKDSWSSLEKVQNSVGSSQRSFEAVNHPRSSDGPDFGKLDEKRSHGKTLADYPTSEISYASATSSEWIDKKCCVSSDISAESGPIIQFDGHALKGGIVECLSRLGLSDSPDDKSKIMDVSSNGAVDTLSNSTIDSSLSVSDQDEDEKVRMKLALIELQFQEELKEISKRKHEAILETTRSLKKNVESVY</sequence>
<keyword evidence="1" id="KW-0808">Transferase</keyword>
<reference evidence="1 2" key="1">
    <citation type="journal article" date="2023" name="Science">
        <title>Complex scaffold remodeling in plant triterpene biosynthesis.</title>
        <authorList>
            <person name="De La Pena R."/>
            <person name="Hodgson H."/>
            <person name="Liu J.C."/>
            <person name="Stephenson M.J."/>
            <person name="Martin A.C."/>
            <person name="Owen C."/>
            <person name="Harkess A."/>
            <person name="Leebens-Mack J."/>
            <person name="Jimenez L.E."/>
            <person name="Osbourn A."/>
            <person name="Sattely E.S."/>
        </authorList>
    </citation>
    <scope>NUCLEOTIDE SEQUENCE [LARGE SCALE GENOMIC DNA]</scope>
    <source>
        <strain evidence="2">cv. JPN11</strain>
        <tissue evidence="1">Leaf</tissue>
    </source>
</reference>
<evidence type="ECO:0000313" key="1">
    <source>
        <dbReference type="EMBL" id="KAJ4715262.1"/>
    </source>
</evidence>
<proteinExistence type="predicted"/>
<gene>
    <name evidence="1" type="ORF">OWV82_013641</name>
</gene>
<dbReference type="EMBL" id="CM051400">
    <property type="protein sequence ID" value="KAJ4715262.1"/>
    <property type="molecule type" value="Genomic_DNA"/>
</dbReference>
<name>A0ACC1XWI9_MELAZ</name>
<evidence type="ECO:0000313" key="2">
    <source>
        <dbReference type="Proteomes" id="UP001164539"/>
    </source>
</evidence>
<keyword evidence="2" id="KW-1185">Reference proteome</keyword>
<dbReference type="Proteomes" id="UP001164539">
    <property type="component" value="Chromosome 7"/>
</dbReference>
<organism evidence="1 2">
    <name type="scientific">Melia azedarach</name>
    <name type="common">Chinaberry tree</name>
    <dbReference type="NCBI Taxonomy" id="155640"/>
    <lineage>
        <taxon>Eukaryota</taxon>
        <taxon>Viridiplantae</taxon>
        <taxon>Streptophyta</taxon>
        <taxon>Embryophyta</taxon>
        <taxon>Tracheophyta</taxon>
        <taxon>Spermatophyta</taxon>
        <taxon>Magnoliopsida</taxon>
        <taxon>eudicotyledons</taxon>
        <taxon>Gunneridae</taxon>
        <taxon>Pentapetalae</taxon>
        <taxon>rosids</taxon>
        <taxon>malvids</taxon>
        <taxon>Sapindales</taxon>
        <taxon>Meliaceae</taxon>
        <taxon>Melia</taxon>
    </lineage>
</organism>
<comment type="caution">
    <text evidence="1">The sequence shown here is derived from an EMBL/GenBank/DDBJ whole genome shotgun (WGS) entry which is preliminary data.</text>
</comment>
<keyword evidence="1" id="KW-0418">Kinase</keyword>
<accession>A0ACC1XWI9</accession>